<dbReference type="InterPro" id="IPR051493">
    <property type="entry name" value="CHD"/>
</dbReference>
<evidence type="ECO:0000256" key="4">
    <source>
        <dbReference type="ARBA" id="ARBA00022801"/>
    </source>
</evidence>
<dbReference type="SMART" id="SM00490">
    <property type="entry name" value="HELICc"/>
    <property type="match status" value="1"/>
</dbReference>
<dbReference type="EMBL" id="BPLR01007738">
    <property type="protein sequence ID" value="GIY19311.1"/>
    <property type="molecule type" value="Genomic_DNA"/>
</dbReference>
<gene>
    <name evidence="11" type="primary">CHD7</name>
    <name evidence="11" type="ORF">CEXT_575001</name>
</gene>
<dbReference type="GO" id="GO:0016887">
    <property type="term" value="F:ATP hydrolysis activity"/>
    <property type="evidence" value="ECO:0007669"/>
    <property type="project" value="UniProtKB-ARBA"/>
</dbReference>
<evidence type="ECO:0000256" key="3">
    <source>
        <dbReference type="ARBA" id="ARBA00022741"/>
    </source>
</evidence>
<organism evidence="11 12">
    <name type="scientific">Caerostris extrusa</name>
    <name type="common">Bark spider</name>
    <name type="synonym">Caerostris bankana</name>
    <dbReference type="NCBI Taxonomy" id="172846"/>
    <lineage>
        <taxon>Eukaryota</taxon>
        <taxon>Metazoa</taxon>
        <taxon>Ecdysozoa</taxon>
        <taxon>Arthropoda</taxon>
        <taxon>Chelicerata</taxon>
        <taxon>Arachnida</taxon>
        <taxon>Araneae</taxon>
        <taxon>Araneomorphae</taxon>
        <taxon>Entelegynae</taxon>
        <taxon>Araneoidea</taxon>
        <taxon>Araneidae</taxon>
        <taxon>Caerostris</taxon>
    </lineage>
</organism>
<keyword evidence="6" id="KW-0539">Nucleus</keyword>
<dbReference type="PROSITE" id="PS50013">
    <property type="entry name" value="CHROMO_2"/>
    <property type="match status" value="2"/>
</dbReference>
<feature type="compositionally biased region" description="Basic residues" evidence="7">
    <location>
        <begin position="1034"/>
        <end position="1047"/>
    </location>
</feature>
<comment type="caution">
    <text evidence="11">The sequence shown here is derived from an EMBL/GenBank/DDBJ whole genome shotgun (WGS) entry which is preliminary data.</text>
</comment>
<dbReference type="InterPro" id="IPR014001">
    <property type="entry name" value="Helicase_ATP-bd"/>
</dbReference>
<evidence type="ECO:0000256" key="1">
    <source>
        <dbReference type="ARBA" id="ARBA00004123"/>
    </source>
</evidence>
<dbReference type="CDD" id="cd18668">
    <property type="entry name" value="CD1_tandem_CHD5-9_like"/>
    <property type="match status" value="1"/>
</dbReference>
<feature type="compositionally biased region" description="Acidic residues" evidence="7">
    <location>
        <begin position="250"/>
        <end position="267"/>
    </location>
</feature>
<reference evidence="11 12" key="1">
    <citation type="submission" date="2021-06" db="EMBL/GenBank/DDBJ databases">
        <title>Caerostris extrusa draft genome.</title>
        <authorList>
            <person name="Kono N."/>
            <person name="Arakawa K."/>
        </authorList>
    </citation>
    <scope>NUCLEOTIDE SEQUENCE [LARGE SCALE GENOMIC DNA]</scope>
</reference>
<keyword evidence="3" id="KW-0547">Nucleotide-binding</keyword>
<sequence>MGRATIRDVPCIGRNKQRQNVWRGRSRMEHRNGGRLEILRGKKYTDDIELHLSDDETIEMDFMQSSKQDGKLVQVVVDNHNEDYMVVERILAVRTVQKEVENNAGSDIENSTPETVSVEEYYVKYKNLSYIHCEWKTLEELEKGDRRFIQKVKRFKQKKETFNFFDFLEEEPFNPDYIEVDRVLDVNEIKEVSPSEESMQIEEEPSKPTSEVPEQKKENEQSDENQSDEQIDENQSDEQIENQDPKTEELKEEEPQIPEANIEDETKELETDELKSASPEPNPEEEKNVPENTTIEGEEVTDKPADISDPETAVIKLESKESVDVENKNVSDDDPAKMSDGEKEKSSDDKVIKEEVKENCKITRHYLVKWRALTYEESTWELEDDIDQDKIDQYLRFKDPPPKEKWKRPKPAEWDQLPESPVYKGGNTLREYQLEGVNWLTFCWYNSQNCILADEMGLGKTIQSIAFLNEIDKYGIPGPFLVIAPLSTIGNWQREFETWTDLNAITYHGSSPSRNMILEYEMYWKDEKGERILEVFKFQVMITTFEIILTDCMELKSIPWRCVVIDEAHRLKNRNCKLLEGLRMLNTEHRVLLTGTPLQNNVEELFSLLNFWSPTDLLQLKLSWRNLLLKPMMLRRLKEDVEKSLAPKEETVVEVELTNIQKKYYRAILERNFTFLTKGNCYSNVPNLMNTMMELRKCCIHPFLIKGAEEQIINDYKQQHEGSLDGHLNAMIQASGKLVLMDKLLPRLRTDGHRVLVFSQMVRCLDILEDYLVQKRYPFERIDGRVRGNLRQAAIDRFCKPDSDRFVFLLCTRAGGLGINLTAADTVIIFDSDWNPQNDLQAQARCHRIGQSKAVKVYRLICRNTYEREMFDKASLKLGLDKAVLQSMSMKDNVESTNVKKEIEDLLRKGAYGAIMEDDNAGDKFCEEDIDQILQRRTQVITLESGTKGSTFSKATFASASTRSDIEIDDPNFWEKWAKKANLDVDELKNRNELIIQEPRRRTQTRRFGTDDLIDLSELESSDDDDESVSARTRASRKGSKNRSKSKSWGRWDECMALGQFRRRLSHKIVKKYLELL</sequence>
<feature type="region of interest" description="Disordered" evidence="7">
    <location>
        <begin position="191"/>
        <end position="350"/>
    </location>
</feature>
<dbReference type="GO" id="GO:0034728">
    <property type="term" value="P:nucleosome organization"/>
    <property type="evidence" value="ECO:0007669"/>
    <property type="project" value="UniProtKB-ARBA"/>
</dbReference>
<dbReference type="GO" id="GO:0005634">
    <property type="term" value="C:nucleus"/>
    <property type="evidence" value="ECO:0007669"/>
    <property type="project" value="UniProtKB-SubCell"/>
</dbReference>
<dbReference type="PROSITE" id="PS51194">
    <property type="entry name" value="HELICASE_CTER"/>
    <property type="match status" value="1"/>
</dbReference>
<dbReference type="InterPro" id="IPR038718">
    <property type="entry name" value="SNF2-like_sf"/>
</dbReference>
<evidence type="ECO:0000259" key="10">
    <source>
        <dbReference type="PROSITE" id="PS51194"/>
    </source>
</evidence>
<dbReference type="Pfam" id="PF00271">
    <property type="entry name" value="Helicase_C"/>
    <property type="match status" value="1"/>
</dbReference>
<dbReference type="PROSITE" id="PS51192">
    <property type="entry name" value="HELICASE_ATP_BIND_1"/>
    <property type="match status" value="1"/>
</dbReference>
<dbReference type="CDD" id="cd17995">
    <property type="entry name" value="DEXHc_CHD6_7_8_9"/>
    <property type="match status" value="1"/>
</dbReference>
<dbReference type="Gene3D" id="2.40.50.40">
    <property type="match status" value="2"/>
</dbReference>
<dbReference type="Pfam" id="PF00176">
    <property type="entry name" value="SNF2-rel_dom"/>
    <property type="match status" value="2"/>
</dbReference>
<dbReference type="Gene3D" id="3.40.50.10810">
    <property type="entry name" value="Tandem AAA-ATPase domain"/>
    <property type="match status" value="1"/>
</dbReference>
<dbReference type="InterPro" id="IPR000330">
    <property type="entry name" value="SNF2_N"/>
</dbReference>
<feature type="compositionally biased region" description="Acidic residues" evidence="7">
    <location>
        <begin position="221"/>
        <end position="241"/>
    </location>
</feature>
<feature type="domain" description="Helicase C-terminal" evidence="10">
    <location>
        <begin position="740"/>
        <end position="891"/>
    </location>
</feature>
<dbReference type="GO" id="GO:0140658">
    <property type="term" value="F:ATP-dependent chromatin remodeler activity"/>
    <property type="evidence" value="ECO:0007669"/>
    <property type="project" value="UniProtKB-ARBA"/>
</dbReference>
<dbReference type="GO" id="GO:0000791">
    <property type="term" value="C:euchromatin"/>
    <property type="evidence" value="ECO:0007669"/>
    <property type="project" value="UniProtKB-ARBA"/>
</dbReference>
<keyword evidence="12" id="KW-1185">Reference proteome</keyword>
<dbReference type="InterPro" id="IPR023780">
    <property type="entry name" value="Chromo_domain"/>
</dbReference>
<dbReference type="Pfam" id="PF00385">
    <property type="entry name" value="Chromo"/>
    <property type="match status" value="2"/>
</dbReference>
<evidence type="ECO:0000256" key="5">
    <source>
        <dbReference type="ARBA" id="ARBA00022840"/>
    </source>
</evidence>
<dbReference type="InterPro" id="IPR016197">
    <property type="entry name" value="Chromo-like_dom_sf"/>
</dbReference>
<protein>
    <submittedName>
        <fullName evidence="11">Chromodomain-helicase-DNA-binding protein 7</fullName>
    </submittedName>
</protein>
<evidence type="ECO:0000259" key="8">
    <source>
        <dbReference type="PROSITE" id="PS50013"/>
    </source>
</evidence>
<keyword evidence="4" id="KW-0378">Hydrolase</keyword>
<feature type="domain" description="Helicase ATP-binding" evidence="9">
    <location>
        <begin position="441"/>
        <end position="615"/>
    </location>
</feature>
<evidence type="ECO:0000313" key="12">
    <source>
        <dbReference type="Proteomes" id="UP001054945"/>
    </source>
</evidence>
<dbReference type="Proteomes" id="UP001054945">
    <property type="component" value="Unassembled WGS sequence"/>
</dbReference>
<evidence type="ECO:0000256" key="2">
    <source>
        <dbReference type="ARBA" id="ARBA00022737"/>
    </source>
</evidence>
<evidence type="ECO:0000256" key="6">
    <source>
        <dbReference type="ARBA" id="ARBA00023242"/>
    </source>
</evidence>
<evidence type="ECO:0000313" key="11">
    <source>
        <dbReference type="EMBL" id="GIY19311.1"/>
    </source>
</evidence>
<feature type="domain" description="Chromo" evidence="8">
    <location>
        <begin position="351"/>
        <end position="386"/>
    </location>
</feature>
<evidence type="ECO:0000259" key="9">
    <source>
        <dbReference type="PROSITE" id="PS51192"/>
    </source>
</evidence>
<dbReference type="InterPro" id="IPR027417">
    <property type="entry name" value="P-loop_NTPase"/>
</dbReference>
<dbReference type="SMART" id="SM00298">
    <property type="entry name" value="CHROMO"/>
    <property type="match status" value="2"/>
</dbReference>
<dbReference type="FunFam" id="3.40.50.300:FF:000015">
    <property type="entry name" value="chromodomain-helicase-DNA-binding protein 9 isoform X1"/>
    <property type="match status" value="1"/>
</dbReference>
<keyword evidence="2" id="KW-0677">Repeat</keyword>
<dbReference type="SMART" id="SM00487">
    <property type="entry name" value="DEXDc"/>
    <property type="match status" value="1"/>
</dbReference>
<dbReference type="AlphaFoldDB" id="A0AAV4RF47"/>
<feature type="region of interest" description="Disordered" evidence="7">
    <location>
        <begin position="1023"/>
        <end position="1047"/>
    </location>
</feature>
<feature type="domain" description="Chromo" evidence="8">
    <location>
        <begin position="85"/>
        <end position="161"/>
    </location>
</feature>
<dbReference type="CDD" id="cd18793">
    <property type="entry name" value="SF2_C_SNF"/>
    <property type="match status" value="1"/>
</dbReference>
<feature type="compositionally biased region" description="Basic and acidic residues" evidence="7">
    <location>
        <begin position="317"/>
        <end position="350"/>
    </location>
</feature>
<proteinExistence type="predicted"/>
<dbReference type="Gene3D" id="3.40.50.300">
    <property type="entry name" value="P-loop containing nucleotide triphosphate hydrolases"/>
    <property type="match status" value="1"/>
</dbReference>
<name>A0AAV4RF47_CAEEX</name>
<dbReference type="InterPro" id="IPR000953">
    <property type="entry name" value="Chromo/chromo_shadow_dom"/>
</dbReference>
<dbReference type="PANTHER" id="PTHR46850">
    <property type="entry name" value="CHROMODOMAIN-HELICASE-DNA-BINDING PROTEIN 9"/>
    <property type="match status" value="1"/>
</dbReference>
<dbReference type="SUPFAM" id="SSF54160">
    <property type="entry name" value="Chromo domain-like"/>
    <property type="match status" value="1"/>
</dbReference>
<evidence type="ECO:0000256" key="7">
    <source>
        <dbReference type="SAM" id="MobiDB-lite"/>
    </source>
</evidence>
<accession>A0AAV4RF47</accession>
<dbReference type="InterPro" id="IPR001650">
    <property type="entry name" value="Helicase_C-like"/>
</dbReference>
<comment type="subcellular location">
    <subcellularLocation>
        <location evidence="1">Nucleus</location>
    </subcellularLocation>
</comment>
<dbReference type="SUPFAM" id="SSF52540">
    <property type="entry name" value="P-loop containing nucleoside triphosphate hydrolases"/>
    <property type="match status" value="2"/>
</dbReference>
<dbReference type="PANTHER" id="PTHR46850:SF1">
    <property type="entry name" value="CHROMODOMAIN-HELICASE-DNA-BINDING PROTEIN 9"/>
    <property type="match status" value="1"/>
</dbReference>
<dbReference type="GO" id="GO:0005524">
    <property type="term" value="F:ATP binding"/>
    <property type="evidence" value="ECO:0007669"/>
    <property type="project" value="UniProtKB-KW"/>
</dbReference>
<dbReference type="InterPro" id="IPR049730">
    <property type="entry name" value="SNF2/RAD54-like_C"/>
</dbReference>
<keyword evidence="5" id="KW-0067">ATP-binding</keyword>